<organism evidence="1 2">
    <name type="scientific">Henosepilachna vigintioctopunctata</name>
    <dbReference type="NCBI Taxonomy" id="420089"/>
    <lineage>
        <taxon>Eukaryota</taxon>
        <taxon>Metazoa</taxon>
        <taxon>Ecdysozoa</taxon>
        <taxon>Arthropoda</taxon>
        <taxon>Hexapoda</taxon>
        <taxon>Insecta</taxon>
        <taxon>Pterygota</taxon>
        <taxon>Neoptera</taxon>
        <taxon>Endopterygota</taxon>
        <taxon>Coleoptera</taxon>
        <taxon>Polyphaga</taxon>
        <taxon>Cucujiformia</taxon>
        <taxon>Coccinelloidea</taxon>
        <taxon>Coccinellidae</taxon>
        <taxon>Epilachninae</taxon>
        <taxon>Epilachnini</taxon>
        <taxon>Henosepilachna</taxon>
    </lineage>
</organism>
<sequence>MNLTTSYWKNRKCFPLADYMLEIKNAWSSIITSNVHPNFSTNYWSLFPRFETNLDAPFNHYEEPEIVYQFNVFIHRNFENHRKIYTDGSVINGHAGCAIYESKVSHEITYKLPDLFQLTLAKKLQSLKQLIYTHQPQNCEIYLTFS</sequence>
<accession>A0AAW1TWN1</accession>
<proteinExistence type="predicted"/>
<keyword evidence="2" id="KW-1185">Reference proteome</keyword>
<evidence type="ECO:0000313" key="1">
    <source>
        <dbReference type="EMBL" id="KAK9872823.1"/>
    </source>
</evidence>
<dbReference type="Proteomes" id="UP001431783">
    <property type="component" value="Unassembled WGS sequence"/>
</dbReference>
<dbReference type="AlphaFoldDB" id="A0AAW1TWN1"/>
<evidence type="ECO:0000313" key="2">
    <source>
        <dbReference type="Proteomes" id="UP001431783"/>
    </source>
</evidence>
<reference evidence="1 2" key="1">
    <citation type="submission" date="2023-03" db="EMBL/GenBank/DDBJ databases">
        <title>Genome insight into feeding habits of ladybird beetles.</title>
        <authorList>
            <person name="Li H.-S."/>
            <person name="Huang Y.-H."/>
            <person name="Pang H."/>
        </authorList>
    </citation>
    <scope>NUCLEOTIDE SEQUENCE [LARGE SCALE GENOMIC DNA]</scope>
    <source>
        <strain evidence="1">SYSU_2023b</strain>
        <tissue evidence="1">Whole body</tissue>
    </source>
</reference>
<comment type="caution">
    <text evidence="1">The sequence shown here is derived from an EMBL/GenBank/DDBJ whole genome shotgun (WGS) entry which is preliminary data.</text>
</comment>
<name>A0AAW1TWN1_9CUCU</name>
<dbReference type="EMBL" id="JARQZJ010000013">
    <property type="protein sequence ID" value="KAK9872823.1"/>
    <property type="molecule type" value="Genomic_DNA"/>
</dbReference>
<protein>
    <submittedName>
        <fullName evidence="1">Uncharacterized protein</fullName>
    </submittedName>
</protein>
<gene>
    <name evidence="1" type="ORF">WA026_019607</name>
</gene>